<protein>
    <recommendedName>
        <fullName evidence="5">Secreted protein</fullName>
    </recommendedName>
</protein>
<feature type="signal peptide" evidence="2">
    <location>
        <begin position="1"/>
        <end position="28"/>
    </location>
</feature>
<dbReference type="Proteomes" id="UP000217199">
    <property type="component" value="Unassembled WGS sequence"/>
</dbReference>
<proteinExistence type="predicted"/>
<evidence type="ECO:0000256" key="2">
    <source>
        <dbReference type="SAM" id="SignalP"/>
    </source>
</evidence>
<sequence>MRSFFAILSAFILIGIDTSFRFTATALASPLPKNIDKPKGVAFCHAYRGDDDACPQPFSRCADVNCAEENTPVSTKGLDPPHAPNKRSNTQPSMEGEKTQDGMTTRDHHTIQFYNNVPQNIGVKGPISHPPTQVQANSWHHHEPSPSSIVVGPTKAVEKSTSLSSREIPEDKHPEILDMPLQGSVPAIPA</sequence>
<feature type="compositionally biased region" description="Basic and acidic residues" evidence="1">
    <location>
        <begin position="95"/>
        <end position="104"/>
    </location>
</feature>
<reference evidence="3 4" key="1">
    <citation type="journal article" date="2017" name="Mol. Ecol.">
        <title>Comparative and population genomic landscape of Phellinus noxius: A hypervariable fungus causing root rot in trees.</title>
        <authorList>
            <person name="Chung C.L."/>
            <person name="Lee T.J."/>
            <person name="Akiba M."/>
            <person name="Lee H.H."/>
            <person name="Kuo T.H."/>
            <person name="Liu D."/>
            <person name="Ke H.M."/>
            <person name="Yokoi T."/>
            <person name="Roa M.B."/>
            <person name="Lu M.J."/>
            <person name="Chang Y.Y."/>
            <person name="Ann P.J."/>
            <person name="Tsai J.N."/>
            <person name="Chen C.Y."/>
            <person name="Tzean S.S."/>
            <person name="Ota Y."/>
            <person name="Hattori T."/>
            <person name="Sahashi N."/>
            <person name="Liou R.F."/>
            <person name="Kikuchi T."/>
            <person name="Tsai I.J."/>
        </authorList>
    </citation>
    <scope>NUCLEOTIDE SEQUENCE [LARGE SCALE GENOMIC DNA]</scope>
    <source>
        <strain evidence="3 4">FFPRI411160</strain>
    </source>
</reference>
<accession>A0A286UFX8</accession>
<feature type="compositionally biased region" description="Basic and acidic residues" evidence="1">
    <location>
        <begin position="167"/>
        <end position="176"/>
    </location>
</feature>
<keyword evidence="4" id="KW-1185">Reference proteome</keyword>
<comment type="caution">
    <text evidence="3">The sequence shown here is derived from an EMBL/GenBank/DDBJ whole genome shotgun (WGS) entry which is preliminary data.</text>
</comment>
<evidence type="ECO:0000256" key="1">
    <source>
        <dbReference type="SAM" id="MobiDB-lite"/>
    </source>
</evidence>
<evidence type="ECO:0008006" key="5">
    <source>
        <dbReference type="Google" id="ProtNLM"/>
    </source>
</evidence>
<keyword evidence="2" id="KW-0732">Signal</keyword>
<organism evidence="3 4">
    <name type="scientific">Pyrrhoderma noxium</name>
    <dbReference type="NCBI Taxonomy" id="2282107"/>
    <lineage>
        <taxon>Eukaryota</taxon>
        <taxon>Fungi</taxon>
        <taxon>Dikarya</taxon>
        <taxon>Basidiomycota</taxon>
        <taxon>Agaricomycotina</taxon>
        <taxon>Agaricomycetes</taxon>
        <taxon>Hymenochaetales</taxon>
        <taxon>Hymenochaetaceae</taxon>
        <taxon>Pyrrhoderma</taxon>
    </lineage>
</organism>
<evidence type="ECO:0000313" key="3">
    <source>
        <dbReference type="EMBL" id="PAV18506.1"/>
    </source>
</evidence>
<dbReference type="EMBL" id="NBII01000005">
    <property type="protein sequence ID" value="PAV18506.1"/>
    <property type="molecule type" value="Genomic_DNA"/>
</dbReference>
<feature type="region of interest" description="Disordered" evidence="1">
    <location>
        <begin position="70"/>
        <end position="104"/>
    </location>
</feature>
<name>A0A286UFX8_9AGAM</name>
<feature type="region of interest" description="Disordered" evidence="1">
    <location>
        <begin position="120"/>
        <end position="190"/>
    </location>
</feature>
<gene>
    <name evidence="3" type="ORF">PNOK_0534800</name>
</gene>
<evidence type="ECO:0000313" key="4">
    <source>
        <dbReference type="Proteomes" id="UP000217199"/>
    </source>
</evidence>
<dbReference type="AlphaFoldDB" id="A0A286UFX8"/>
<dbReference type="InParanoid" id="A0A286UFX8"/>
<feature type="chain" id="PRO_5013642201" description="Secreted protein" evidence="2">
    <location>
        <begin position="29"/>
        <end position="190"/>
    </location>
</feature>